<keyword evidence="7" id="KW-1185">Reference proteome</keyword>
<comment type="similarity">
    <text evidence="5">Belongs to the 4-toluene sulfonate uptake permease (TSUP) (TC 2.A.102) family.</text>
</comment>
<accession>A0A5D3YKH3</accession>
<comment type="caution">
    <text evidence="6">The sequence shown here is derived from an EMBL/GenBank/DDBJ whole genome shotgun (WGS) entry which is preliminary data.</text>
</comment>
<dbReference type="Proteomes" id="UP000324595">
    <property type="component" value="Unassembled WGS sequence"/>
</dbReference>
<keyword evidence="3 5" id="KW-1133">Transmembrane helix</keyword>
<dbReference type="RefSeq" id="WP_148899777.1">
    <property type="nucleotide sequence ID" value="NZ_VNHY01000004.1"/>
</dbReference>
<proteinExistence type="inferred from homology"/>
<dbReference type="EMBL" id="VNHY01000004">
    <property type="protein sequence ID" value="TYP92222.1"/>
    <property type="molecule type" value="Genomic_DNA"/>
</dbReference>
<dbReference type="PANTHER" id="PTHR43701">
    <property type="entry name" value="MEMBRANE TRANSPORTER PROTEIN MJ0441-RELATED"/>
    <property type="match status" value="1"/>
</dbReference>
<protein>
    <recommendedName>
        <fullName evidence="5">Probable membrane transporter protein</fullName>
    </recommendedName>
</protein>
<keyword evidence="5" id="KW-1003">Cell membrane</keyword>
<dbReference type="AlphaFoldDB" id="A0A5D3YKH3"/>
<keyword evidence="2 5" id="KW-0812">Transmembrane</keyword>
<evidence type="ECO:0000256" key="4">
    <source>
        <dbReference type="ARBA" id="ARBA00023136"/>
    </source>
</evidence>
<evidence type="ECO:0000313" key="7">
    <source>
        <dbReference type="Proteomes" id="UP000324595"/>
    </source>
</evidence>
<feature type="transmembrane region" description="Helical" evidence="5">
    <location>
        <begin position="145"/>
        <end position="171"/>
    </location>
</feature>
<keyword evidence="4 5" id="KW-0472">Membrane</keyword>
<evidence type="ECO:0000256" key="1">
    <source>
        <dbReference type="ARBA" id="ARBA00004141"/>
    </source>
</evidence>
<dbReference type="InterPro" id="IPR051598">
    <property type="entry name" value="TSUP/Inactive_protease-like"/>
</dbReference>
<feature type="transmembrane region" description="Helical" evidence="5">
    <location>
        <begin position="7"/>
        <end position="36"/>
    </location>
</feature>
<dbReference type="GO" id="GO:0005886">
    <property type="term" value="C:plasma membrane"/>
    <property type="evidence" value="ECO:0007669"/>
    <property type="project" value="UniProtKB-SubCell"/>
</dbReference>
<dbReference type="Pfam" id="PF01925">
    <property type="entry name" value="TauE"/>
    <property type="match status" value="1"/>
</dbReference>
<evidence type="ECO:0000256" key="5">
    <source>
        <dbReference type="RuleBase" id="RU363041"/>
    </source>
</evidence>
<reference evidence="6 7" key="1">
    <citation type="submission" date="2019-07" db="EMBL/GenBank/DDBJ databases">
        <title>Genomic Encyclopedia of Archaeal and Bacterial Type Strains, Phase II (KMG-II): from individual species to whole genera.</title>
        <authorList>
            <person name="Goeker M."/>
        </authorList>
    </citation>
    <scope>NUCLEOTIDE SEQUENCE [LARGE SCALE GENOMIC DNA]</scope>
    <source>
        <strain evidence="6 7">DSM 21935</strain>
    </source>
</reference>
<feature type="transmembrane region" description="Helical" evidence="5">
    <location>
        <begin position="42"/>
        <end position="62"/>
    </location>
</feature>
<sequence length="270" mass="28851">MIEIVTLFLLGIIAGIIAGLFGLGGGILFTPILFVVFSDGEISDPVVLTIGSSLFCTFVASLGSSVRQFQQQNFFWSEGIKVGVMGAVGVFAGKQVITSPYYSEQVFVIFFSLLLMYVAFMFYSRGSKKQKHMQQNNNPLSMGQSLVSGGLGGFVAALGGIGGGGVMVPLLNLWYYKPFARTVSISSLAIVVISFSGWIQLGLTGRDIDTLTAFHWGYVDFGAALPLALGGLLGGFAGALFNLKINRRYLQFAFAVLAIGMAVKLLTDVF</sequence>
<comment type="subcellular location">
    <subcellularLocation>
        <location evidence="5">Cell membrane</location>
        <topology evidence="5">Multi-pass membrane protein</topology>
    </subcellularLocation>
    <subcellularLocation>
        <location evidence="1">Membrane</location>
        <topology evidence="1">Multi-pass membrane protein</topology>
    </subcellularLocation>
</comment>
<evidence type="ECO:0000256" key="3">
    <source>
        <dbReference type="ARBA" id="ARBA00022989"/>
    </source>
</evidence>
<feature type="transmembrane region" description="Helical" evidence="5">
    <location>
        <begin position="105"/>
        <end position="124"/>
    </location>
</feature>
<name>A0A5D3YKH3_9BACT</name>
<dbReference type="InterPro" id="IPR002781">
    <property type="entry name" value="TM_pro_TauE-like"/>
</dbReference>
<dbReference type="OrthoDB" id="1524041at2"/>
<feature type="transmembrane region" description="Helical" evidence="5">
    <location>
        <begin position="216"/>
        <end position="243"/>
    </location>
</feature>
<feature type="transmembrane region" description="Helical" evidence="5">
    <location>
        <begin position="183"/>
        <end position="204"/>
    </location>
</feature>
<organism evidence="6 7">
    <name type="scientific">Fodinibius salinus</name>
    <dbReference type="NCBI Taxonomy" id="860790"/>
    <lineage>
        <taxon>Bacteria</taxon>
        <taxon>Pseudomonadati</taxon>
        <taxon>Balneolota</taxon>
        <taxon>Balneolia</taxon>
        <taxon>Balneolales</taxon>
        <taxon>Balneolaceae</taxon>
        <taxon>Fodinibius</taxon>
    </lineage>
</organism>
<evidence type="ECO:0000313" key="6">
    <source>
        <dbReference type="EMBL" id="TYP92222.1"/>
    </source>
</evidence>
<gene>
    <name evidence="6" type="ORF">LX73_2476</name>
</gene>
<feature type="transmembrane region" description="Helical" evidence="5">
    <location>
        <begin position="249"/>
        <end position="267"/>
    </location>
</feature>
<evidence type="ECO:0000256" key="2">
    <source>
        <dbReference type="ARBA" id="ARBA00022692"/>
    </source>
</evidence>
<dbReference type="PANTHER" id="PTHR43701:SF5">
    <property type="entry name" value="MEMBRANE TRANSPORTER PROTEIN-RELATED"/>
    <property type="match status" value="1"/>
</dbReference>